<proteinExistence type="predicted"/>
<gene>
    <name evidence="1" type="ORF">H9820_06700</name>
</gene>
<organism evidence="1 2">
    <name type="scientific">Candidatus Companilactobacillus pullicola</name>
    <dbReference type="NCBI Taxonomy" id="2838523"/>
    <lineage>
        <taxon>Bacteria</taxon>
        <taxon>Bacillati</taxon>
        <taxon>Bacillota</taxon>
        <taxon>Bacilli</taxon>
        <taxon>Lactobacillales</taxon>
        <taxon>Lactobacillaceae</taxon>
        <taxon>Companilactobacillus</taxon>
    </lineage>
</organism>
<dbReference type="Proteomes" id="UP000824013">
    <property type="component" value="Unassembled WGS sequence"/>
</dbReference>
<comment type="caution">
    <text evidence="1">The sequence shown here is derived from an EMBL/GenBank/DDBJ whole genome shotgun (WGS) entry which is preliminary data.</text>
</comment>
<name>A0A9D1ZN64_9LACO</name>
<reference evidence="1" key="1">
    <citation type="journal article" date="2021" name="PeerJ">
        <title>Extensive microbial diversity within the chicken gut microbiome revealed by metagenomics and culture.</title>
        <authorList>
            <person name="Gilroy R."/>
            <person name="Ravi A."/>
            <person name="Getino M."/>
            <person name="Pursley I."/>
            <person name="Horton D.L."/>
            <person name="Alikhan N.F."/>
            <person name="Baker D."/>
            <person name="Gharbi K."/>
            <person name="Hall N."/>
            <person name="Watson M."/>
            <person name="Adriaenssens E.M."/>
            <person name="Foster-Nyarko E."/>
            <person name="Jarju S."/>
            <person name="Secka A."/>
            <person name="Antonio M."/>
            <person name="Oren A."/>
            <person name="Chaudhuri R.R."/>
            <person name="La Ragione R."/>
            <person name="Hildebrand F."/>
            <person name="Pallen M.J."/>
        </authorList>
    </citation>
    <scope>NUCLEOTIDE SEQUENCE</scope>
    <source>
        <strain evidence="1">3204</strain>
    </source>
</reference>
<protein>
    <submittedName>
        <fullName evidence="1">Uncharacterized protein</fullName>
    </submittedName>
</protein>
<dbReference type="EMBL" id="DXCM01000042">
    <property type="protein sequence ID" value="HIY92618.1"/>
    <property type="molecule type" value="Genomic_DNA"/>
</dbReference>
<accession>A0A9D1ZN64</accession>
<reference evidence="1" key="2">
    <citation type="submission" date="2021-04" db="EMBL/GenBank/DDBJ databases">
        <authorList>
            <person name="Gilroy R."/>
        </authorList>
    </citation>
    <scope>NUCLEOTIDE SEQUENCE</scope>
    <source>
        <strain evidence="1">3204</strain>
    </source>
</reference>
<evidence type="ECO:0000313" key="2">
    <source>
        <dbReference type="Proteomes" id="UP000824013"/>
    </source>
</evidence>
<dbReference type="AlphaFoldDB" id="A0A9D1ZN64"/>
<evidence type="ECO:0000313" key="1">
    <source>
        <dbReference type="EMBL" id="HIY92618.1"/>
    </source>
</evidence>
<sequence length="91" mass="10688">MTIKDFSSKISVSKKFGYDYLVELKDVNKLNDLYNTLKNIGTYVIPYGTKGYRLTSKKSKDFITQYIYENTNLEKKDYTVLSTLEFNSLRM</sequence>